<gene>
    <name evidence="2" type="ordered locus">Mhar_1229</name>
</gene>
<evidence type="ECO:0000259" key="1">
    <source>
        <dbReference type="PROSITE" id="PS50206"/>
    </source>
</evidence>
<reference evidence="2 3" key="1">
    <citation type="journal article" date="2012" name="PLoS ONE">
        <title>The genome characteristics and predicted function of methyl-group oxidation pathway in the obligate aceticlastic methanogens, Methanosaeta spp.</title>
        <authorList>
            <person name="Zhu J."/>
            <person name="Zheng H."/>
            <person name="Ai G."/>
            <person name="Zhang G."/>
            <person name="Liu D."/>
            <person name="Liu X."/>
            <person name="Dong X."/>
        </authorList>
    </citation>
    <scope>NUCLEOTIDE SEQUENCE [LARGE SCALE GENOMIC DNA]</scope>
    <source>
        <strain evidence="2 3">6Ac</strain>
    </source>
</reference>
<dbReference type="InterPro" id="IPR001763">
    <property type="entry name" value="Rhodanese-like_dom"/>
</dbReference>
<dbReference type="Gene3D" id="3.40.250.10">
    <property type="entry name" value="Rhodanese-like domain"/>
    <property type="match status" value="1"/>
</dbReference>
<sequence length="170" mass="18351">MKNETLFLLVLLGLFVAAFSVQAGDEDGEMAEVEEMAETDEAAEVDYMAEADAFFMSLPENNLLLMEMQDLIDAVDAGDESIVIVDVRPAAGYDSGHIPASINVPFPELIPNMDMVPEDKTIAVVCTFDTNSAFAVAAMRIFGDRDAWVVVGGIPAWLDAGRELVPTEGM</sequence>
<organism evidence="2 3">
    <name type="scientific">Methanothrix harundinacea (strain 6Ac)</name>
    <name type="common">Methanosaeta harundinacea</name>
    <dbReference type="NCBI Taxonomy" id="1110509"/>
    <lineage>
        <taxon>Archaea</taxon>
        <taxon>Methanobacteriati</taxon>
        <taxon>Methanobacteriota</taxon>
        <taxon>Stenosarchaea group</taxon>
        <taxon>Methanomicrobia</taxon>
        <taxon>Methanotrichales</taxon>
        <taxon>Methanotrichaceae</taxon>
        <taxon>Methanothrix</taxon>
    </lineage>
</organism>
<dbReference type="AlphaFoldDB" id="G7WNA3"/>
<dbReference type="CDD" id="cd00158">
    <property type="entry name" value="RHOD"/>
    <property type="match status" value="1"/>
</dbReference>
<accession>G7WNA3</accession>
<dbReference type="PANTHER" id="PTHR43031">
    <property type="entry name" value="FAD-DEPENDENT OXIDOREDUCTASE"/>
    <property type="match status" value="1"/>
</dbReference>
<dbReference type="SUPFAM" id="SSF52821">
    <property type="entry name" value="Rhodanese/Cell cycle control phosphatase"/>
    <property type="match status" value="1"/>
</dbReference>
<dbReference type="GeneID" id="25395411"/>
<dbReference type="Proteomes" id="UP000005877">
    <property type="component" value="Chromosome"/>
</dbReference>
<proteinExistence type="predicted"/>
<dbReference type="EMBL" id="CP003117">
    <property type="protein sequence ID" value="AET64594.1"/>
    <property type="molecule type" value="Genomic_DNA"/>
</dbReference>
<dbReference type="Pfam" id="PF00581">
    <property type="entry name" value="Rhodanese"/>
    <property type="match status" value="1"/>
</dbReference>
<dbReference type="InterPro" id="IPR050229">
    <property type="entry name" value="GlpE_sulfurtransferase"/>
</dbReference>
<dbReference type="PATRIC" id="fig|1110509.7.peg.1362"/>
<evidence type="ECO:0000313" key="2">
    <source>
        <dbReference type="EMBL" id="AET64594.1"/>
    </source>
</evidence>
<dbReference type="PANTHER" id="PTHR43031:SF16">
    <property type="entry name" value="OXIDOREDUCTASE"/>
    <property type="match status" value="1"/>
</dbReference>
<keyword evidence="3" id="KW-1185">Reference proteome</keyword>
<dbReference type="SMART" id="SM00450">
    <property type="entry name" value="RHOD"/>
    <property type="match status" value="1"/>
</dbReference>
<feature type="domain" description="Rhodanese" evidence="1">
    <location>
        <begin position="78"/>
        <end position="166"/>
    </location>
</feature>
<evidence type="ECO:0000313" key="3">
    <source>
        <dbReference type="Proteomes" id="UP000005877"/>
    </source>
</evidence>
<dbReference type="STRING" id="1110509.Mhar_1229"/>
<dbReference type="KEGG" id="mhi:Mhar_1229"/>
<dbReference type="OrthoDB" id="135517at2157"/>
<dbReference type="PROSITE" id="PS50206">
    <property type="entry name" value="RHODANESE_3"/>
    <property type="match status" value="1"/>
</dbReference>
<protein>
    <submittedName>
        <fullName evidence="2">Rhodanese-like domain protein</fullName>
    </submittedName>
</protein>
<dbReference type="HOGENOM" id="CLU_1567146_0_0_2"/>
<name>G7WNA3_METH6</name>
<dbReference type="InterPro" id="IPR036873">
    <property type="entry name" value="Rhodanese-like_dom_sf"/>
</dbReference>
<dbReference type="RefSeq" id="WP_014586779.1">
    <property type="nucleotide sequence ID" value="NC_017527.1"/>
</dbReference>